<proteinExistence type="predicted"/>
<organism evidence="1">
    <name type="scientific">Tanacetum cinerariifolium</name>
    <name type="common">Dalmatian daisy</name>
    <name type="synonym">Chrysanthemum cinerariifolium</name>
    <dbReference type="NCBI Taxonomy" id="118510"/>
    <lineage>
        <taxon>Eukaryota</taxon>
        <taxon>Viridiplantae</taxon>
        <taxon>Streptophyta</taxon>
        <taxon>Embryophyta</taxon>
        <taxon>Tracheophyta</taxon>
        <taxon>Spermatophyta</taxon>
        <taxon>Magnoliopsida</taxon>
        <taxon>eudicotyledons</taxon>
        <taxon>Gunneridae</taxon>
        <taxon>Pentapetalae</taxon>
        <taxon>asterids</taxon>
        <taxon>campanulids</taxon>
        <taxon>Asterales</taxon>
        <taxon>Asteraceae</taxon>
        <taxon>Asteroideae</taxon>
        <taxon>Anthemideae</taxon>
        <taxon>Anthemidinae</taxon>
        <taxon>Tanacetum</taxon>
    </lineage>
</organism>
<reference evidence="1" key="1">
    <citation type="journal article" date="2019" name="Sci. Rep.">
        <title>Draft genome of Tanacetum cinerariifolium, the natural source of mosquito coil.</title>
        <authorList>
            <person name="Yamashiro T."/>
            <person name="Shiraishi A."/>
            <person name="Satake H."/>
            <person name="Nakayama K."/>
        </authorList>
    </citation>
    <scope>NUCLEOTIDE SEQUENCE</scope>
</reference>
<accession>A0A699QEK8</accession>
<comment type="caution">
    <text evidence="1">The sequence shown here is derived from an EMBL/GenBank/DDBJ whole genome shotgun (WGS) entry which is preliminary data.</text>
</comment>
<evidence type="ECO:0000313" key="1">
    <source>
        <dbReference type="EMBL" id="GFC67159.1"/>
    </source>
</evidence>
<protein>
    <submittedName>
        <fullName evidence="1">Uncharacterized protein</fullName>
    </submittedName>
</protein>
<dbReference type="EMBL" id="BKCJ011014316">
    <property type="protein sequence ID" value="GFC67159.1"/>
    <property type="molecule type" value="Genomic_DNA"/>
</dbReference>
<sequence length="96" mass="9711">GNSDDGVTIAYGAGKMEEVGIYGIEVEGDDDSDVTLLLHLVSIASSGVGDTCLSGKATVAAPTSGAAGTSVEIEPIRITRGKKDPTLSSDLSEEIK</sequence>
<name>A0A699QEK8_TANCI</name>
<feature type="non-terminal residue" evidence="1">
    <location>
        <position position="1"/>
    </location>
</feature>
<dbReference type="AlphaFoldDB" id="A0A699QEK8"/>
<gene>
    <name evidence="1" type="ORF">Tci_839129</name>
</gene>